<dbReference type="Gene3D" id="3.90.75.20">
    <property type="match status" value="1"/>
</dbReference>
<gene>
    <name evidence="3" type="primary">g091</name>
    <name evidence="3" type="ORF">BN79_110</name>
</gene>
<proteinExistence type="predicted"/>
<sequence length="166" mass="19174">MKITQDVIKSLFDYDKDTGDLIWRSRNPDSGGFNKKFAGKPAGSISKSNGYKRVIIFGTEYKIHRLVYLWHTGTMPEEIDHKDLDRANSRIENLRPSNSTLNNANKSIRKDNSSGHKNIRQRNGKWQVQIFKEGKSYSGTRSTIEEAIEFRDQLSKELFGEFSRNE</sequence>
<dbReference type="KEGG" id="vg:14296774"/>
<dbReference type="InterPro" id="IPR003615">
    <property type="entry name" value="HNH_nuc"/>
</dbReference>
<feature type="compositionally biased region" description="Polar residues" evidence="1">
    <location>
        <begin position="97"/>
        <end position="106"/>
    </location>
</feature>
<name>I7LH08_9CAUD</name>
<accession>I7LH08</accession>
<dbReference type="InterPro" id="IPR044925">
    <property type="entry name" value="His-Me_finger_sf"/>
</dbReference>
<organism evidence="3 4">
    <name type="scientific">Yersinia phage phiR2-01</name>
    <dbReference type="NCBI Taxonomy" id="1206557"/>
    <lineage>
        <taxon>Viruses</taxon>
        <taxon>Duplodnaviria</taxon>
        <taxon>Heunggongvirae</taxon>
        <taxon>Uroviricota</taxon>
        <taxon>Caudoviricetes</taxon>
        <taxon>Demerecviridae</taxon>
        <taxon>Markadamsvirinae</taxon>
        <taxon>Epseptimavirus</taxon>
        <taxon>Epseptimavirus R201</taxon>
    </lineage>
</organism>
<dbReference type="GeneID" id="14296774"/>
<dbReference type="OrthoDB" id="21336at10239"/>
<evidence type="ECO:0000256" key="1">
    <source>
        <dbReference type="SAM" id="MobiDB-lite"/>
    </source>
</evidence>
<evidence type="ECO:0000259" key="2">
    <source>
        <dbReference type="Pfam" id="PF13392"/>
    </source>
</evidence>
<dbReference type="Proteomes" id="UP000002908">
    <property type="component" value="Segment"/>
</dbReference>
<dbReference type="EMBL" id="HE956708">
    <property type="protein sequence ID" value="CCI88519.1"/>
    <property type="molecule type" value="Genomic_DNA"/>
</dbReference>
<dbReference type="SUPFAM" id="SSF54060">
    <property type="entry name" value="His-Me finger endonucleases"/>
    <property type="match status" value="1"/>
</dbReference>
<dbReference type="RefSeq" id="YP_007237070.1">
    <property type="nucleotide sequence ID" value="NC_019919.2"/>
</dbReference>
<dbReference type="GO" id="GO:0004519">
    <property type="term" value="F:endonuclease activity"/>
    <property type="evidence" value="ECO:0007669"/>
    <property type="project" value="UniProtKB-KW"/>
</dbReference>
<evidence type="ECO:0000313" key="4">
    <source>
        <dbReference type="Proteomes" id="UP000002908"/>
    </source>
</evidence>
<feature type="domain" description="HNH nuclease" evidence="2">
    <location>
        <begin position="61"/>
        <end position="95"/>
    </location>
</feature>
<protein>
    <submittedName>
        <fullName evidence="3">H-N-H-endonuclease F-TflVI</fullName>
    </submittedName>
</protein>
<keyword evidence="4" id="KW-1185">Reference proteome</keyword>
<feature type="region of interest" description="Disordered" evidence="1">
    <location>
        <begin position="97"/>
        <end position="121"/>
    </location>
</feature>
<evidence type="ECO:0000313" key="3">
    <source>
        <dbReference type="EMBL" id="CCI88519.1"/>
    </source>
</evidence>
<dbReference type="Pfam" id="PF13392">
    <property type="entry name" value="HNH_3"/>
    <property type="match status" value="1"/>
</dbReference>
<reference evidence="3" key="1">
    <citation type="submission" date="2016-03" db="EMBL/GenBank/DDBJ databases">
        <title>Genomic, physiological and proteomic characterization of the T5-like bacteriophage phiR2-01 infecting Yersinia enterocolitia.</title>
        <authorList>
            <person name="Pajunen M.I."/>
            <person name="Happonen L.J."/>
            <person name="Jun J.W."/>
            <person name="Malmstrom J."/>
            <person name="Nawaz A."/>
            <person name="Mattinen L."/>
            <person name="Skurnik M."/>
        </authorList>
    </citation>
    <scope>NUCLEOTIDE SEQUENCE</scope>
</reference>